<reference evidence="3 4" key="1">
    <citation type="submission" date="2018-11" db="EMBL/GenBank/DDBJ databases">
        <title>Genomic Encyclopedia of Type Strains, Phase IV (KMG-IV): sequencing the most valuable type-strain genomes for metagenomic binning, comparative biology and taxonomic classification.</title>
        <authorList>
            <person name="Goeker M."/>
        </authorList>
    </citation>
    <scope>NUCLEOTIDE SEQUENCE [LARGE SCALE GENOMIC DNA]</scope>
    <source>
        <strain evidence="3 4">DSM 102936</strain>
    </source>
</reference>
<keyword evidence="4" id="KW-1185">Reference proteome</keyword>
<dbReference type="SMART" id="SM00899">
    <property type="entry name" value="FeoA"/>
    <property type="match status" value="1"/>
</dbReference>
<accession>A0A3N5BA70</accession>
<dbReference type="InterPro" id="IPR038157">
    <property type="entry name" value="FeoA_core_dom"/>
</dbReference>
<dbReference type="Proteomes" id="UP000282654">
    <property type="component" value="Unassembled WGS sequence"/>
</dbReference>
<dbReference type="Gene3D" id="2.30.30.90">
    <property type="match status" value="1"/>
</dbReference>
<evidence type="ECO:0000313" key="4">
    <source>
        <dbReference type="Proteomes" id="UP000282654"/>
    </source>
</evidence>
<dbReference type="Pfam" id="PF04023">
    <property type="entry name" value="FeoA"/>
    <property type="match status" value="1"/>
</dbReference>
<evidence type="ECO:0000313" key="3">
    <source>
        <dbReference type="EMBL" id="RPF42565.1"/>
    </source>
</evidence>
<dbReference type="InterPro" id="IPR053184">
    <property type="entry name" value="FeoA-like"/>
</dbReference>
<feature type="domain" description="Ferrous iron transporter FeoA-like" evidence="2">
    <location>
        <begin position="4"/>
        <end position="75"/>
    </location>
</feature>
<evidence type="ECO:0000259" key="2">
    <source>
        <dbReference type="SMART" id="SM00899"/>
    </source>
</evidence>
<dbReference type="PANTHER" id="PTHR43151">
    <property type="entry name" value="FEOA FAMILY PROTEIN"/>
    <property type="match status" value="1"/>
</dbReference>
<dbReference type="OrthoDB" id="5984at2"/>
<name>A0A3N5BA70_9THEO</name>
<protein>
    <submittedName>
        <fullName evidence="3">Ferrous iron transport protein A</fullName>
    </submittedName>
</protein>
<dbReference type="PANTHER" id="PTHR43151:SF1">
    <property type="entry name" value="SSR2333 PROTEIN"/>
    <property type="match status" value="1"/>
</dbReference>
<sequence>MAPLPLRLLLAGEEGIVRAIGGGKELYARLAALGFVPGKKVRVVQNQMCGPLIVSLGAGRVALGRGVAQRILVEKVLG</sequence>
<evidence type="ECO:0000256" key="1">
    <source>
        <dbReference type="ARBA" id="ARBA00023004"/>
    </source>
</evidence>
<dbReference type="InterPro" id="IPR008988">
    <property type="entry name" value="Transcriptional_repressor_C"/>
</dbReference>
<dbReference type="InterPro" id="IPR007167">
    <property type="entry name" value="Fe-transptr_FeoA-like"/>
</dbReference>
<dbReference type="EMBL" id="RKRE01000003">
    <property type="protein sequence ID" value="RPF42565.1"/>
    <property type="molecule type" value="Genomic_DNA"/>
</dbReference>
<proteinExistence type="predicted"/>
<organism evidence="3 4">
    <name type="scientific">Thermodesulfitimonas autotrophica</name>
    <dbReference type="NCBI Taxonomy" id="1894989"/>
    <lineage>
        <taxon>Bacteria</taxon>
        <taxon>Bacillati</taxon>
        <taxon>Bacillota</taxon>
        <taxon>Clostridia</taxon>
        <taxon>Thermoanaerobacterales</taxon>
        <taxon>Thermoanaerobacteraceae</taxon>
        <taxon>Thermodesulfitimonas</taxon>
    </lineage>
</organism>
<comment type="caution">
    <text evidence="3">The sequence shown here is derived from an EMBL/GenBank/DDBJ whole genome shotgun (WGS) entry which is preliminary data.</text>
</comment>
<dbReference type="RefSeq" id="WP_123930864.1">
    <property type="nucleotide sequence ID" value="NZ_RKRE01000003.1"/>
</dbReference>
<dbReference type="SUPFAM" id="SSF50037">
    <property type="entry name" value="C-terminal domain of transcriptional repressors"/>
    <property type="match status" value="1"/>
</dbReference>
<gene>
    <name evidence="3" type="ORF">EDD75_1666</name>
</gene>
<keyword evidence="1" id="KW-0408">Iron</keyword>
<dbReference type="GO" id="GO:0046914">
    <property type="term" value="F:transition metal ion binding"/>
    <property type="evidence" value="ECO:0007669"/>
    <property type="project" value="InterPro"/>
</dbReference>
<dbReference type="AlphaFoldDB" id="A0A3N5BA70"/>